<dbReference type="InterPro" id="IPR037477">
    <property type="entry name" value="SCO2"/>
</dbReference>
<keyword evidence="3" id="KW-1185">Reference proteome</keyword>
<comment type="caution">
    <text evidence="2">The sequence shown here is derived from an EMBL/GenBank/DDBJ whole genome shotgun (WGS) entry which is preliminary data.</text>
</comment>
<reference evidence="2" key="1">
    <citation type="submission" date="2022-04" db="EMBL/GenBank/DDBJ databases">
        <title>Carnegiea gigantea Genome sequencing and assembly v2.</title>
        <authorList>
            <person name="Copetti D."/>
            <person name="Sanderson M.J."/>
            <person name="Burquez A."/>
            <person name="Wojciechowski M.F."/>
        </authorList>
    </citation>
    <scope>NUCLEOTIDE SEQUENCE</scope>
    <source>
        <strain evidence="2">SGP5-SGP5p</strain>
        <tissue evidence="2">Aerial part</tissue>
    </source>
</reference>
<protein>
    <recommendedName>
        <fullName evidence="4">Protein disulfide-isomerase SCO2</fullName>
    </recommendedName>
</protein>
<name>A0A9Q1JHN0_9CARY</name>
<accession>A0A9Q1JHN0</accession>
<evidence type="ECO:0000256" key="1">
    <source>
        <dbReference type="SAM" id="MobiDB-lite"/>
    </source>
</evidence>
<dbReference type="EMBL" id="JAKOGI010002050">
    <property type="protein sequence ID" value="KAJ8423124.1"/>
    <property type="molecule type" value="Genomic_DNA"/>
</dbReference>
<evidence type="ECO:0008006" key="4">
    <source>
        <dbReference type="Google" id="ProtNLM"/>
    </source>
</evidence>
<dbReference type="PANTHER" id="PTHR36035:SF1">
    <property type="entry name" value="PROTEIN DISULFIDE-ISOMERASE SCO2"/>
    <property type="match status" value="1"/>
</dbReference>
<evidence type="ECO:0000313" key="2">
    <source>
        <dbReference type="EMBL" id="KAJ8423124.1"/>
    </source>
</evidence>
<feature type="compositionally biased region" description="Basic and acidic residues" evidence="1">
    <location>
        <begin position="100"/>
        <end position="113"/>
    </location>
</feature>
<organism evidence="2 3">
    <name type="scientific">Carnegiea gigantea</name>
    <dbReference type="NCBI Taxonomy" id="171969"/>
    <lineage>
        <taxon>Eukaryota</taxon>
        <taxon>Viridiplantae</taxon>
        <taxon>Streptophyta</taxon>
        <taxon>Embryophyta</taxon>
        <taxon>Tracheophyta</taxon>
        <taxon>Spermatophyta</taxon>
        <taxon>Magnoliopsida</taxon>
        <taxon>eudicotyledons</taxon>
        <taxon>Gunneridae</taxon>
        <taxon>Pentapetalae</taxon>
        <taxon>Caryophyllales</taxon>
        <taxon>Cactineae</taxon>
        <taxon>Cactaceae</taxon>
        <taxon>Cactoideae</taxon>
        <taxon>Echinocereeae</taxon>
        <taxon>Carnegiea</taxon>
    </lineage>
</organism>
<dbReference type="OrthoDB" id="2018364at2759"/>
<dbReference type="Proteomes" id="UP001153076">
    <property type="component" value="Unassembled WGS sequence"/>
</dbReference>
<feature type="compositionally biased region" description="Low complexity" evidence="1">
    <location>
        <begin position="80"/>
        <end position="94"/>
    </location>
</feature>
<gene>
    <name evidence="2" type="ORF">Cgig2_027338</name>
</gene>
<sequence>MFSANIASSSSLIYPRPLPSSRPHFLSPPLIQCRASDFSAIGATSSPSSPSPNWFQFPGGAAADSVAGPRISKENDPVLGGTTSSNSKSYNKKVNGGERNWSRHKESYLRDDSDPLSLPMTYPDSTPVSPEDIDRRLRCDPEVEDCRVVVYEWTGECRSCQGTGYVRYYNKRGKETTCKCIPCMGIGYVQKVTARDDIELMEDLDNGKPP</sequence>
<feature type="region of interest" description="Disordered" evidence="1">
    <location>
        <begin position="65"/>
        <end position="129"/>
    </location>
</feature>
<dbReference type="PANTHER" id="PTHR36035">
    <property type="entry name" value="PROTEIN DISULFIDE-ISOMERASE SCO2"/>
    <property type="match status" value="1"/>
</dbReference>
<proteinExistence type="predicted"/>
<evidence type="ECO:0000313" key="3">
    <source>
        <dbReference type="Proteomes" id="UP001153076"/>
    </source>
</evidence>
<dbReference type="AlphaFoldDB" id="A0A9Q1JHN0"/>